<dbReference type="InterPro" id="IPR006671">
    <property type="entry name" value="Cyclin_N"/>
</dbReference>
<dbReference type="RefSeq" id="XP_005833446.1">
    <property type="nucleotide sequence ID" value="XM_005833389.1"/>
</dbReference>
<reference evidence="2 4" key="1">
    <citation type="journal article" date="2012" name="Nature">
        <title>Algal genomes reveal evolutionary mosaicism and the fate of nucleomorphs.</title>
        <authorList>
            <consortium name="DOE Joint Genome Institute"/>
            <person name="Curtis B.A."/>
            <person name="Tanifuji G."/>
            <person name="Burki F."/>
            <person name="Gruber A."/>
            <person name="Irimia M."/>
            <person name="Maruyama S."/>
            <person name="Arias M.C."/>
            <person name="Ball S.G."/>
            <person name="Gile G.H."/>
            <person name="Hirakawa Y."/>
            <person name="Hopkins J.F."/>
            <person name="Kuo A."/>
            <person name="Rensing S.A."/>
            <person name="Schmutz J."/>
            <person name="Symeonidi A."/>
            <person name="Elias M."/>
            <person name="Eveleigh R.J."/>
            <person name="Herman E.K."/>
            <person name="Klute M.J."/>
            <person name="Nakayama T."/>
            <person name="Obornik M."/>
            <person name="Reyes-Prieto A."/>
            <person name="Armbrust E.V."/>
            <person name="Aves S.J."/>
            <person name="Beiko R.G."/>
            <person name="Coutinho P."/>
            <person name="Dacks J.B."/>
            <person name="Durnford D.G."/>
            <person name="Fast N.M."/>
            <person name="Green B.R."/>
            <person name="Grisdale C.J."/>
            <person name="Hempel F."/>
            <person name="Henrissat B."/>
            <person name="Hoppner M.P."/>
            <person name="Ishida K."/>
            <person name="Kim E."/>
            <person name="Koreny L."/>
            <person name="Kroth P.G."/>
            <person name="Liu Y."/>
            <person name="Malik S.B."/>
            <person name="Maier U.G."/>
            <person name="McRose D."/>
            <person name="Mock T."/>
            <person name="Neilson J.A."/>
            <person name="Onodera N.T."/>
            <person name="Poole A.M."/>
            <person name="Pritham E.J."/>
            <person name="Richards T.A."/>
            <person name="Rocap G."/>
            <person name="Roy S.W."/>
            <person name="Sarai C."/>
            <person name="Schaack S."/>
            <person name="Shirato S."/>
            <person name="Slamovits C.H."/>
            <person name="Spencer D.F."/>
            <person name="Suzuki S."/>
            <person name="Worden A.Z."/>
            <person name="Zauner S."/>
            <person name="Barry K."/>
            <person name="Bell C."/>
            <person name="Bharti A.K."/>
            <person name="Crow J.A."/>
            <person name="Grimwood J."/>
            <person name="Kramer R."/>
            <person name="Lindquist E."/>
            <person name="Lucas S."/>
            <person name="Salamov A."/>
            <person name="McFadden G.I."/>
            <person name="Lane C.E."/>
            <person name="Keeling P.J."/>
            <person name="Gray M.W."/>
            <person name="Grigoriev I.V."/>
            <person name="Archibald J.M."/>
        </authorList>
    </citation>
    <scope>NUCLEOTIDE SEQUENCE</scope>
    <source>
        <strain evidence="2 4">CCMP2712</strain>
    </source>
</reference>
<dbReference type="PaxDb" id="55529-EKX46466"/>
<gene>
    <name evidence="2" type="ORF">GUITHDRAFT_138210</name>
</gene>
<evidence type="ECO:0000313" key="3">
    <source>
        <dbReference type="EnsemblProtists" id="EKX46466"/>
    </source>
</evidence>
<dbReference type="OrthoDB" id="25002at2759"/>
<dbReference type="STRING" id="905079.L1JD80"/>
<dbReference type="EnsemblProtists" id="EKX46466">
    <property type="protein sequence ID" value="EKX46466"/>
    <property type="gene ID" value="GUITHDRAFT_138210"/>
</dbReference>
<dbReference type="SUPFAM" id="SSF47954">
    <property type="entry name" value="Cyclin-like"/>
    <property type="match status" value="1"/>
</dbReference>
<evidence type="ECO:0000313" key="2">
    <source>
        <dbReference type="EMBL" id="EKX46466.1"/>
    </source>
</evidence>
<organism evidence="2">
    <name type="scientific">Guillardia theta (strain CCMP2712)</name>
    <name type="common">Cryptophyte</name>
    <dbReference type="NCBI Taxonomy" id="905079"/>
    <lineage>
        <taxon>Eukaryota</taxon>
        <taxon>Cryptophyceae</taxon>
        <taxon>Pyrenomonadales</taxon>
        <taxon>Geminigeraceae</taxon>
        <taxon>Guillardia</taxon>
    </lineage>
</organism>
<name>L1JD80_GUITC</name>
<dbReference type="Proteomes" id="UP000011087">
    <property type="component" value="Unassembled WGS sequence"/>
</dbReference>
<evidence type="ECO:0000313" key="4">
    <source>
        <dbReference type="Proteomes" id="UP000011087"/>
    </source>
</evidence>
<dbReference type="InterPro" id="IPR036915">
    <property type="entry name" value="Cyclin-like_sf"/>
</dbReference>
<reference evidence="4" key="2">
    <citation type="submission" date="2012-11" db="EMBL/GenBank/DDBJ databases">
        <authorList>
            <person name="Kuo A."/>
            <person name="Curtis B.A."/>
            <person name="Tanifuji G."/>
            <person name="Burki F."/>
            <person name="Gruber A."/>
            <person name="Irimia M."/>
            <person name="Maruyama S."/>
            <person name="Arias M.C."/>
            <person name="Ball S.G."/>
            <person name="Gile G.H."/>
            <person name="Hirakawa Y."/>
            <person name="Hopkins J.F."/>
            <person name="Rensing S.A."/>
            <person name="Schmutz J."/>
            <person name="Symeonidi A."/>
            <person name="Elias M."/>
            <person name="Eveleigh R.J."/>
            <person name="Herman E.K."/>
            <person name="Klute M.J."/>
            <person name="Nakayama T."/>
            <person name="Obornik M."/>
            <person name="Reyes-Prieto A."/>
            <person name="Armbrust E.V."/>
            <person name="Aves S.J."/>
            <person name="Beiko R.G."/>
            <person name="Coutinho P."/>
            <person name="Dacks J.B."/>
            <person name="Durnford D.G."/>
            <person name="Fast N.M."/>
            <person name="Green B.R."/>
            <person name="Grisdale C."/>
            <person name="Hempe F."/>
            <person name="Henrissat B."/>
            <person name="Hoppner M.P."/>
            <person name="Ishida K.-I."/>
            <person name="Kim E."/>
            <person name="Koreny L."/>
            <person name="Kroth P.G."/>
            <person name="Liu Y."/>
            <person name="Malik S.-B."/>
            <person name="Maier U.G."/>
            <person name="McRose D."/>
            <person name="Mock T."/>
            <person name="Neilson J.A."/>
            <person name="Onodera N.T."/>
            <person name="Poole A.M."/>
            <person name="Pritham E.J."/>
            <person name="Richards T.A."/>
            <person name="Rocap G."/>
            <person name="Roy S.W."/>
            <person name="Sarai C."/>
            <person name="Schaack S."/>
            <person name="Shirato S."/>
            <person name="Slamovits C.H."/>
            <person name="Spencer D.F."/>
            <person name="Suzuki S."/>
            <person name="Worden A.Z."/>
            <person name="Zauner S."/>
            <person name="Barry K."/>
            <person name="Bell C."/>
            <person name="Bharti A.K."/>
            <person name="Crow J.A."/>
            <person name="Grimwood J."/>
            <person name="Kramer R."/>
            <person name="Lindquist E."/>
            <person name="Lucas S."/>
            <person name="Salamov A."/>
            <person name="McFadden G.I."/>
            <person name="Lane C.E."/>
            <person name="Keeling P.J."/>
            <person name="Gray M.W."/>
            <person name="Grigoriev I.V."/>
            <person name="Archibald J.M."/>
        </authorList>
    </citation>
    <scope>NUCLEOTIDE SEQUENCE</scope>
    <source>
        <strain evidence="4">CCMP2712</strain>
    </source>
</reference>
<accession>L1JD80</accession>
<protein>
    <recommendedName>
        <fullName evidence="1">Cyclin N-terminal domain-containing protein</fullName>
    </recommendedName>
</protein>
<dbReference type="AlphaFoldDB" id="L1JD80"/>
<dbReference type="Pfam" id="PF00134">
    <property type="entry name" value="Cyclin_N"/>
    <property type="match status" value="1"/>
</dbReference>
<sequence>MTTMSWLDPQTRQARLLTKKHLQEMHRTVHGMDQNKVDMYRWHGCDLIDRMSEGLNMFRPARACACVLFNRFYARNGFNATKPASWDDADWYGFLPARFKNLDWRFVAISCLFLAGKIEDNPKKIAAVIKCLREDRNATADLLENSNDLMLRDTILAYERLVLQMIEFDMIVEAPVAYNQVAYCVRLFCGTELPKQSQEEDSVFELSEHGEEILDIAVRFVHNSLYTTLWLEYDAPTIAIGDLYFVDCAWFG</sequence>
<dbReference type="GO" id="GO:0006357">
    <property type="term" value="P:regulation of transcription by RNA polymerase II"/>
    <property type="evidence" value="ECO:0007669"/>
    <property type="project" value="InterPro"/>
</dbReference>
<dbReference type="OMA" id="DWIFTEQ"/>
<dbReference type="PANTHER" id="PTHR10026">
    <property type="entry name" value="CYCLIN"/>
    <property type="match status" value="1"/>
</dbReference>
<reference evidence="3" key="3">
    <citation type="submission" date="2015-06" db="UniProtKB">
        <authorList>
            <consortium name="EnsemblProtists"/>
        </authorList>
    </citation>
    <scope>IDENTIFICATION</scope>
</reference>
<dbReference type="GO" id="GO:0016538">
    <property type="term" value="F:cyclin-dependent protein serine/threonine kinase regulator activity"/>
    <property type="evidence" value="ECO:0007669"/>
    <property type="project" value="InterPro"/>
</dbReference>
<dbReference type="HOGENOM" id="CLU_022000_4_2_1"/>
<dbReference type="eggNOG" id="KOG0834">
    <property type="taxonomic scope" value="Eukaryota"/>
</dbReference>
<feature type="domain" description="Cyclin N-terminal" evidence="1">
    <location>
        <begin position="26"/>
        <end position="170"/>
    </location>
</feature>
<proteinExistence type="predicted"/>
<dbReference type="EMBL" id="JH992994">
    <property type="protein sequence ID" value="EKX46466.1"/>
    <property type="molecule type" value="Genomic_DNA"/>
</dbReference>
<dbReference type="GeneID" id="17303146"/>
<dbReference type="InterPro" id="IPR043198">
    <property type="entry name" value="Cyclin/Ssn8"/>
</dbReference>
<dbReference type="KEGG" id="gtt:GUITHDRAFT_138210"/>
<evidence type="ECO:0000259" key="1">
    <source>
        <dbReference type="Pfam" id="PF00134"/>
    </source>
</evidence>
<keyword evidence="4" id="KW-1185">Reference proteome</keyword>
<dbReference type="Gene3D" id="1.10.472.10">
    <property type="entry name" value="Cyclin-like"/>
    <property type="match status" value="1"/>
</dbReference>